<dbReference type="AlphaFoldDB" id="A0A9N8E3I6"/>
<gene>
    <name evidence="3" type="ORF">SEMRO_612_G175480.1</name>
</gene>
<reference evidence="3" key="1">
    <citation type="submission" date="2020-06" db="EMBL/GenBank/DDBJ databases">
        <authorList>
            <consortium name="Plant Systems Biology data submission"/>
        </authorList>
    </citation>
    <scope>NUCLEOTIDE SEQUENCE</scope>
    <source>
        <strain evidence="3">D6</strain>
    </source>
</reference>
<sequence>MAEEPHIAQPINQGRRILPLVVLLIITTAVNLALIGAPLLRHQDHHQDPSASPTNKDLSSYPAHRDNYENEEERRDLSAIPTNNGTDEQDIILRLSCPTELESSLEFSFPSPSIDHPTHNTSAAVSKRSTPSSYWIELTKSSNDTLCTLVQVHVNSVGETYLQPIARSYDNFNWEVTAGPYVNHLQPFRCFSNNNRCQINLDVAVPNNNPNQAIFQLTTFGRPSYYSRRTEIARFLEQATFGATRAEIGRIDNNHSSTTTPNNNGNATLMQQFADWVQDQMDPDKHPIMSHRAIFRRHLNARFESASSLGAVTAPCQSGTRYRRMAFSEKDINKRLTVSYFLGPHTNTSSSITSQQQPPSFVMLRVDGQFRTVVRAPIYRWNDEADSNNNDGAQPQDWPDGSYRICSIQYNGKRVGMTVEHPTEGCIAMVFGDPQSSIQKWTNPPVYGANNTTNSTNNVSLTVLEIPLESASVIDERYFPEEGTMPSNNEIILQTNLTHTECASLRESRNGERQEAVFALWNGSYYIHDPRFQLLSNTLDNPLPDGGGTVAQDNQNTLLYDAFSARCANTPRTFLNEHECVLSNHSNACPYDVSSNDDRVARYFQVTPRALRAIYQVTRDDPRAETAFLYAMEGLDIQRDPQVTAPCVPGSRSRWLSVPCSNNARFTDVNETTATVLARQLSRNVWREMSDRQAAGAAQDMSPPILLDVWRARTNLPDETCHAADLDTKGFEVPDIRRPRRCWKNVHPDHWNVYDFTYWVRNHPGNSDTHNPIREPAEAGNTTLRFPDWHEMTRWHSVKNRLSGPARLGSFFDFFELPLELRTQQIAQALGIDLASIATEEESRGPSGSRTLVCGSPFEVANEPSLGGSAINKGAFDASTVYLRSTTSADLELQRRAVWIKAVLEDPGQLRQRVAWALSQLLVISPATPRSTESYLAFYDIMVRNAFGNYRDVLKETSYSAMMAHMLTYEGGRSTAAVWSREGTLAFADENYAREVMQPSTRFL</sequence>
<feature type="transmembrane region" description="Helical" evidence="2">
    <location>
        <begin position="20"/>
        <end position="40"/>
    </location>
</feature>
<feature type="compositionally biased region" description="Basic and acidic residues" evidence="1">
    <location>
        <begin position="63"/>
        <end position="77"/>
    </location>
</feature>
<dbReference type="Pfam" id="PF08811">
    <property type="entry name" value="DUF1800"/>
    <property type="match status" value="1"/>
</dbReference>
<keyword evidence="2" id="KW-0472">Membrane</keyword>
<evidence type="ECO:0000256" key="1">
    <source>
        <dbReference type="SAM" id="MobiDB-lite"/>
    </source>
</evidence>
<dbReference type="InterPro" id="IPR014917">
    <property type="entry name" value="DUF1800"/>
</dbReference>
<evidence type="ECO:0000256" key="2">
    <source>
        <dbReference type="SAM" id="Phobius"/>
    </source>
</evidence>
<protein>
    <submittedName>
        <fullName evidence="3">Uncharacterized protein</fullName>
    </submittedName>
</protein>
<organism evidence="3 4">
    <name type="scientific">Seminavis robusta</name>
    <dbReference type="NCBI Taxonomy" id="568900"/>
    <lineage>
        <taxon>Eukaryota</taxon>
        <taxon>Sar</taxon>
        <taxon>Stramenopiles</taxon>
        <taxon>Ochrophyta</taxon>
        <taxon>Bacillariophyta</taxon>
        <taxon>Bacillariophyceae</taxon>
        <taxon>Bacillariophycidae</taxon>
        <taxon>Naviculales</taxon>
        <taxon>Naviculaceae</taxon>
        <taxon>Seminavis</taxon>
    </lineage>
</organism>
<evidence type="ECO:0000313" key="4">
    <source>
        <dbReference type="Proteomes" id="UP001153069"/>
    </source>
</evidence>
<keyword evidence="2" id="KW-0812">Transmembrane</keyword>
<name>A0A9N8E3I6_9STRA</name>
<comment type="caution">
    <text evidence="3">The sequence shown here is derived from an EMBL/GenBank/DDBJ whole genome shotgun (WGS) entry which is preliminary data.</text>
</comment>
<dbReference type="Proteomes" id="UP001153069">
    <property type="component" value="Unassembled WGS sequence"/>
</dbReference>
<dbReference type="OrthoDB" id="411021at2759"/>
<accession>A0A9N8E3I6</accession>
<feature type="compositionally biased region" description="Polar residues" evidence="1">
    <location>
        <begin position="49"/>
        <end position="58"/>
    </location>
</feature>
<dbReference type="EMBL" id="CAICTM010000611">
    <property type="protein sequence ID" value="CAB9513783.1"/>
    <property type="molecule type" value="Genomic_DNA"/>
</dbReference>
<keyword evidence="2" id="KW-1133">Transmembrane helix</keyword>
<keyword evidence="4" id="KW-1185">Reference proteome</keyword>
<evidence type="ECO:0000313" key="3">
    <source>
        <dbReference type="EMBL" id="CAB9513783.1"/>
    </source>
</evidence>
<proteinExistence type="predicted"/>
<feature type="region of interest" description="Disordered" evidence="1">
    <location>
        <begin position="43"/>
        <end position="85"/>
    </location>
</feature>